<dbReference type="InterPro" id="IPR000086">
    <property type="entry name" value="NUDIX_hydrolase_dom"/>
</dbReference>
<dbReference type="SUPFAM" id="SSF55811">
    <property type="entry name" value="Nudix"/>
    <property type="match status" value="1"/>
</dbReference>
<evidence type="ECO:0000259" key="7">
    <source>
        <dbReference type="PROSITE" id="PS51462"/>
    </source>
</evidence>
<sequence>MDALFDALEKHLTTRAPRALHLPGVVMREAAVLVPLLVREGVPHVLFTKRPTTLRHHAGQYSFPGGSRDPEDPTPLHTALRETREELGIDVSGVRVLGPLDEVPTLTEFRIQPFVGVIPHGLEYRPNPDEVEFIVEVPLEVLLDPAIRRTERRHVRGVEYDVDFYTYGTHVIWGATGRILRDLLRLASQLSGLPPPKTR</sequence>
<gene>
    <name evidence="8" type="ORF">Q664_50020</name>
</gene>
<dbReference type="CDD" id="cd03426">
    <property type="entry name" value="NUDIX_CoAse_Nudt7"/>
    <property type="match status" value="1"/>
</dbReference>
<dbReference type="InterPro" id="IPR045121">
    <property type="entry name" value="CoAse"/>
</dbReference>
<dbReference type="EMBL" id="JPMI01000393">
    <property type="protein sequence ID" value="KFA87114.1"/>
    <property type="molecule type" value="Genomic_DNA"/>
</dbReference>
<comment type="caution">
    <text evidence="8">The sequence shown here is derived from an EMBL/GenBank/DDBJ whole genome shotgun (WGS) entry which is preliminary data.</text>
</comment>
<evidence type="ECO:0000256" key="6">
    <source>
        <dbReference type="ARBA" id="ARBA00023211"/>
    </source>
</evidence>
<dbReference type="RefSeq" id="WP_043413470.1">
    <property type="nucleotide sequence ID" value="NZ_JPMI01000393.1"/>
</dbReference>
<proteinExistence type="predicted"/>
<keyword evidence="5" id="KW-0460">Magnesium</keyword>
<dbReference type="PANTHER" id="PTHR12992">
    <property type="entry name" value="NUDIX HYDROLASE"/>
    <property type="match status" value="1"/>
</dbReference>
<feature type="domain" description="Nudix hydrolase" evidence="7">
    <location>
        <begin position="27"/>
        <end position="160"/>
    </location>
</feature>
<organism evidence="8 9">
    <name type="scientific">Archangium violaceum Cb vi76</name>
    <dbReference type="NCBI Taxonomy" id="1406225"/>
    <lineage>
        <taxon>Bacteria</taxon>
        <taxon>Pseudomonadati</taxon>
        <taxon>Myxococcota</taxon>
        <taxon>Myxococcia</taxon>
        <taxon>Myxococcales</taxon>
        <taxon>Cystobacterineae</taxon>
        <taxon>Archangiaceae</taxon>
        <taxon>Archangium</taxon>
    </lineage>
</organism>
<accession>A0A084SF79</accession>
<evidence type="ECO:0000256" key="4">
    <source>
        <dbReference type="ARBA" id="ARBA00022801"/>
    </source>
</evidence>
<evidence type="ECO:0000313" key="9">
    <source>
        <dbReference type="Proteomes" id="UP000028547"/>
    </source>
</evidence>
<dbReference type="Pfam" id="PF00293">
    <property type="entry name" value="NUDIX"/>
    <property type="match status" value="1"/>
</dbReference>
<keyword evidence="3" id="KW-0479">Metal-binding</keyword>
<dbReference type="Gene3D" id="3.90.79.10">
    <property type="entry name" value="Nucleoside Triphosphate Pyrophosphohydrolase"/>
    <property type="match status" value="1"/>
</dbReference>
<evidence type="ECO:0000256" key="3">
    <source>
        <dbReference type="ARBA" id="ARBA00022723"/>
    </source>
</evidence>
<comment type="cofactor">
    <cofactor evidence="1">
        <name>Mn(2+)</name>
        <dbReference type="ChEBI" id="CHEBI:29035"/>
    </cofactor>
</comment>
<evidence type="ECO:0000256" key="2">
    <source>
        <dbReference type="ARBA" id="ARBA00001946"/>
    </source>
</evidence>
<evidence type="ECO:0000256" key="5">
    <source>
        <dbReference type="ARBA" id="ARBA00022842"/>
    </source>
</evidence>
<dbReference type="AlphaFoldDB" id="A0A084SF79"/>
<keyword evidence="4 8" id="KW-0378">Hydrolase</keyword>
<dbReference type="GO" id="GO:0046872">
    <property type="term" value="F:metal ion binding"/>
    <property type="evidence" value="ECO:0007669"/>
    <property type="project" value="UniProtKB-KW"/>
</dbReference>
<dbReference type="GO" id="GO:0010945">
    <property type="term" value="F:coenzyme A diphosphatase activity"/>
    <property type="evidence" value="ECO:0007669"/>
    <property type="project" value="InterPro"/>
</dbReference>
<dbReference type="NCBIfam" id="NF007980">
    <property type="entry name" value="PRK10707.1"/>
    <property type="match status" value="1"/>
</dbReference>
<dbReference type="PROSITE" id="PS51462">
    <property type="entry name" value="NUDIX"/>
    <property type="match status" value="1"/>
</dbReference>
<comment type="cofactor">
    <cofactor evidence="2">
        <name>Mg(2+)</name>
        <dbReference type="ChEBI" id="CHEBI:18420"/>
    </cofactor>
</comment>
<name>A0A084SF79_9BACT</name>
<dbReference type="InterPro" id="IPR015797">
    <property type="entry name" value="NUDIX_hydrolase-like_dom_sf"/>
</dbReference>
<reference evidence="8 9" key="1">
    <citation type="submission" date="2014-07" db="EMBL/GenBank/DDBJ databases">
        <title>Draft Genome Sequence of Gephyronic Acid Producer, Cystobacter violaceus Strain Cb vi76.</title>
        <authorList>
            <person name="Stevens D.C."/>
            <person name="Young J."/>
            <person name="Carmichael R."/>
            <person name="Tan J."/>
            <person name="Taylor R.E."/>
        </authorList>
    </citation>
    <scope>NUCLEOTIDE SEQUENCE [LARGE SCALE GENOMIC DNA]</scope>
    <source>
        <strain evidence="8 9">Cb vi76</strain>
    </source>
</reference>
<dbReference type="PANTHER" id="PTHR12992:SF11">
    <property type="entry name" value="MITOCHONDRIAL COENZYME A DIPHOSPHATASE NUDT8"/>
    <property type="match status" value="1"/>
</dbReference>
<evidence type="ECO:0000256" key="1">
    <source>
        <dbReference type="ARBA" id="ARBA00001936"/>
    </source>
</evidence>
<dbReference type="Proteomes" id="UP000028547">
    <property type="component" value="Unassembled WGS sequence"/>
</dbReference>
<evidence type="ECO:0000313" key="8">
    <source>
        <dbReference type="EMBL" id="KFA87114.1"/>
    </source>
</evidence>
<keyword evidence="6" id="KW-0464">Manganese</keyword>
<protein>
    <submittedName>
        <fullName evidence="8">NUDIX hydrolase</fullName>
    </submittedName>
</protein>